<dbReference type="SUPFAM" id="SSF88946">
    <property type="entry name" value="Sigma2 domain of RNA polymerase sigma factors"/>
    <property type="match status" value="1"/>
</dbReference>
<protein>
    <recommendedName>
        <fullName evidence="6">RNA polymerase sigma factor</fullName>
    </recommendedName>
</protein>
<evidence type="ECO:0000256" key="3">
    <source>
        <dbReference type="ARBA" id="ARBA00023082"/>
    </source>
</evidence>
<evidence type="ECO:0000256" key="6">
    <source>
        <dbReference type="RuleBase" id="RU000716"/>
    </source>
</evidence>
<keyword evidence="4 6" id="KW-0238">DNA-binding</keyword>
<dbReference type="GO" id="GO:0006352">
    <property type="term" value="P:DNA-templated transcription initiation"/>
    <property type="evidence" value="ECO:0007669"/>
    <property type="project" value="InterPro"/>
</dbReference>
<sequence length="178" mass="20538">MNQELDKERAEELFNSYSAYIFRVALLLTGSAALADDVTQETFLKVFKHFHTYDQMKPIEPWIHRIAINTARNLLRKQRWLSFVGIHPDGAQEESLEVSVIQEAENKELWKEVGQLPLKSREVIIMHFYSGLKLREIADSLQIPLGTCKSRLHSALSSLRKQLPENEMFRSPIGGEML</sequence>
<dbReference type="Gene3D" id="1.10.10.10">
    <property type="entry name" value="Winged helix-like DNA-binding domain superfamily/Winged helix DNA-binding domain"/>
    <property type="match status" value="1"/>
</dbReference>
<name>A0A3D9RHB5_9BACL</name>
<dbReference type="NCBIfam" id="TIGR02937">
    <property type="entry name" value="sigma70-ECF"/>
    <property type="match status" value="1"/>
</dbReference>
<gene>
    <name evidence="9" type="ORF">A8990_12728</name>
</gene>
<dbReference type="SUPFAM" id="SSF88659">
    <property type="entry name" value="Sigma3 and sigma4 domains of RNA polymerase sigma factors"/>
    <property type="match status" value="1"/>
</dbReference>
<dbReference type="Gene3D" id="1.10.1740.10">
    <property type="match status" value="1"/>
</dbReference>
<evidence type="ECO:0000259" key="8">
    <source>
        <dbReference type="Pfam" id="PF08281"/>
    </source>
</evidence>
<dbReference type="EMBL" id="QTTN01000027">
    <property type="protein sequence ID" value="REE77708.1"/>
    <property type="molecule type" value="Genomic_DNA"/>
</dbReference>
<keyword evidence="10" id="KW-1185">Reference proteome</keyword>
<comment type="similarity">
    <text evidence="1 6">Belongs to the sigma-70 factor family. ECF subfamily.</text>
</comment>
<keyword evidence="3 6" id="KW-0731">Sigma factor</keyword>
<dbReference type="GO" id="GO:0006950">
    <property type="term" value="P:response to stress"/>
    <property type="evidence" value="ECO:0007669"/>
    <property type="project" value="UniProtKB-ARBA"/>
</dbReference>
<evidence type="ECO:0000313" key="10">
    <source>
        <dbReference type="Proteomes" id="UP000256304"/>
    </source>
</evidence>
<organism evidence="9 10">
    <name type="scientific">Paenibacillus taihuensis</name>
    <dbReference type="NCBI Taxonomy" id="1156355"/>
    <lineage>
        <taxon>Bacteria</taxon>
        <taxon>Bacillati</taxon>
        <taxon>Bacillota</taxon>
        <taxon>Bacilli</taxon>
        <taxon>Bacillales</taxon>
        <taxon>Paenibacillaceae</taxon>
        <taxon>Paenibacillus</taxon>
    </lineage>
</organism>
<dbReference type="PROSITE" id="PS01063">
    <property type="entry name" value="SIGMA70_ECF"/>
    <property type="match status" value="1"/>
</dbReference>
<feature type="domain" description="RNA polymerase sigma-70 region 2" evidence="7">
    <location>
        <begin position="13"/>
        <end position="80"/>
    </location>
</feature>
<proteinExistence type="inferred from homology"/>
<dbReference type="PANTHER" id="PTHR43133:SF8">
    <property type="entry name" value="RNA POLYMERASE SIGMA FACTOR HI_1459-RELATED"/>
    <property type="match status" value="1"/>
</dbReference>
<dbReference type="Proteomes" id="UP000256304">
    <property type="component" value="Unassembled WGS sequence"/>
</dbReference>
<dbReference type="InterPro" id="IPR014284">
    <property type="entry name" value="RNA_pol_sigma-70_dom"/>
</dbReference>
<dbReference type="Pfam" id="PF08281">
    <property type="entry name" value="Sigma70_r4_2"/>
    <property type="match status" value="1"/>
</dbReference>
<dbReference type="RefSeq" id="WP_245996121.1">
    <property type="nucleotide sequence ID" value="NZ_QTTN01000027.1"/>
</dbReference>
<reference evidence="9 10" key="1">
    <citation type="submission" date="2018-08" db="EMBL/GenBank/DDBJ databases">
        <title>Genomic Encyclopedia of Type Strains, Phase III (KMG-III): the genomes of soil and plant-associated and newly described type strains.</title>
        <authorList>
            <person name="Whitman W."/>
        </authorList>
    </citation>
    <scope>NUCLEOTIDE SEQUENCE [LARGE SCALE GENOMIC DNA]</scope>
    <source>
        <strain evidence="9 10">CGMCC 1.10966</strain>
    </source>
</reference>
<keyword evidence="2 6" id="KW-0805">Transcription regulation</keyword>
<evidence type="ECO:0000313" key="9">
    <source>
        <dbReference type="EMBL" id="REE77708.1"/>
    </source>
</evidence>
<evidence type="ECO:0000259" key="7">
    <source>
        <dbReference type="Pfam" id="PF04542"/>
    </source>
</evidence>
<dbReference type="CDD" id="cd06171">
    <property type="entry name" value="Sigma70_r4"/>
    <property type="match status" value="1"/>
</dbReference>
<dbReference type="InterPro" id="IPR007627">
    <property type="entry name" value="RNA_pol_sigma70_r2"/>
</dbReference>
<dbReference type="InterPro" id="IPR000838">
    <property type="entry name" value="RNA_pol_sigma70_ECF_CS"/>
</dbReference>
<dbReference type="Pfam" id="PF04542">
    <property type="entry name" value="Sigma70_r2"/>
    <property type="match status" value="1"/>
</dbReference>
<dbReference type="PANTHER" id="PTHR43133">
    <property type="entry name" value="RNA POLYMERASE ECF-TYPE SIGMA FACTO"/>
    <property type="match status" value="1"/>
</dbReference>
<dbReference type="GO" id="GO:0003677">
    <property type="term" value="F:DNA binding"/>
    <property type="evidence" value="ECO:0007669"/>
    <property type="project" value="UniProtKB-KW"/>
</dbReference>
<evidence type="ECO:0000256" key="5">
    <source>
        <dbReference type="ARBA" id="ARBA00023163"/>
    </source>
</evidence>
<dbReference type="InterPro" id="IPR013325">
    <property type="entry name" value="RNA_pol_sigma_r2"/>
</dbReference>
<evidence type="ECO:0000256" key="4">
    <source>
        <dbReference type="ARBA" id="ARBA00023125"/>
    </source>
</evidence>
<accession>A0A3D9RHB5</accession>
<dbReference type="InterPro" id="IPR013324">
    <property type="entry name" value="RNA_pol_sigma_r3/r4-like"/>
</dbReference>
<comment type="caution">
    <text evidence="9">The sequence shown here is derived from an EMBL/GenBank/DDBJ whole genome shotgun (WGS) entry which is preliminary data.</text>
</comment>
<dbReference type="AlphaFoldDB" id="A0A3D9RHB5"/>
<dbReference type="GO" id="GO:0016987">
    <property type="term" value="F:sigma factor activity"/>
    <property type="evidence" value="ECO:0007669"/>
    <property type="project" value="UniProtKB-KW"/>
</dbReference>
<evidence type="ECO:0000256" key="1">
    <source>
        <dbReference type="ARBA" id="ARBA00010641"/>
    </source>
</evidence>
<feature type="domain" description="RNA polymerase sigma factor 70 region 4 type 2" evidence="8">
    <location>
        <begin position="108"/>
        <end position="158"/>
    </location>
</feature>
<dbReference type="InterPro" id="IPR039425">
    <property type="entry name" value="RNA_pol_sigma-70-like"/>
</dbReference>
<dbReference type="InterPro" id="IPR036388">
    <property type="entry name" value="WH-like_DNA-bd_sf"/>
</dbReference>
<keyword evidence="5 6" id="KW-0804">Transcription</keyword>
<evidence type="ECO:0000256" key="2">
    <source>
        <dbReference type="ARBA" id="ARBA00023015"/>
    </source>
</evidence>
<dbReference type="InterPro" id="IPR013249">
    <property type="entry name" value="RNA_pol_sigma70_r4_t2"/>
</dbReference>